<dbReference type="EMBL" id="RWJN01000498">
    <property type="protein sequence ID" value="TCD61157.1"/>
    <property type="molecule type" value="Genomic_DNA"/>
</dbReference>
<gene>
    <name evidence="2" type="ORF">EIP91_008837</name>
</gene>
<evidence type="ECO:0000313" key="3">
    <source>
        <dbReference type="Proteomes" id="UP000292702"/>
    </source>
</evidence>
<feature type="transmembrane region" description="Helical" evidence="1">
    <location>
        <begin position="6"/>
        <end position="28"/>
    </location>
</feature>
<name>A0A4V2MV57_9APHY</name>
<reference evidence="2 3" key="1">
    <citation type="submission" date="2018-11" db="EMBL/GenBank/DDBJ databases">
        <title>Genome assembly of Steccherinum ochraceum LE-BIN_3174, the white-rot fungus of the Steccherinaceae family (The Residual Polyporoid clade, Polyporales, Basidiomycota).</title>
        <authorList>
            <person name="Fedorova T.V."/>
            <person name="Glazunova O.A."/>
            <person name="Landesman E.O."/>
            <person name="Moiseenko K.V."/>
            <person name="Psurtseva N.V."/>
            <person name="Savinova O.S."/>
            <person name="Shakhova N.V."/>
            <person name="Tyazhelova T.V."/>
            <person name="Vasina D.V."/>
        </authorList>
    </citation>
    <scope>NUCLEOTIDE SEQUENCE [LARGE SCALE GENOMIC DNA]</scope>
    <source>
        <strain evidence="2 3">LE-BIN_3174</strain>
    </source>
</reference>
<organism evidence="2 3">
    <name type="scientific">Steccherinum ochraceum</name>
    <dbReference type="NCBI Taxonomy" id="92696"/>
    <lineage>
        <taxon>Eukaryota</taxon>
        <taxon>Fungi</taxon>
        <taxon>Dikarya</taxon>
        <taxon>Basidiomycota</taxon>
        <taxon>Agaricomycotina</taxon>
        <taxon>Agaricomycetes</taxon>
        <taxon>Polyporales</taxon>
        <taxon>Steccherinaceae</taxon>
        <taxon>Steccherinum</taxon>
    </lineage>
</organism>
<comment type="caution">
    <text evidence="2">The sequence shown here is derived from an EMBL/GenBank/DDBJ whole genome shotgun (WGS) entry which is preliminary data.</text>
</comment>
<evidence type="ECO:0000313" key="2">
    <source>
        <dbReference type="EMBL" id="TCD61157.1"/>
    </source>
</evidence>
<evidence type="ECO:0000256" key="1">
    <source>
        <dbReference type="SAM" id="Phobius"/>
    </source>
</evidence>
<sequence length="90" mass="10202">MFLISTTVQGLLHGFGLFMYAITMYMLVRDPRRRRVSYGMIVASTTLMLLTTTEFVTNIVRLVRAHITVGPKRFGGAEAFYQDSSELTFS</sequence>
<dbReference type="STRING" id="92696.A0A4V2MV57"/>
<protein>
    <submittedName>
        <fullName evidence="2">Uncharacterized protein</fullName>
    </submittedName>
</protein>
<proteinExistence type="predicted"/>
<keyword evidence="1" id="KW-0472">Membrane</keyword>
<keyword evidence="3" id="KW-1185">Reference proteome</keyword>
<keyword evidence="1" id="KW-1133">Transmembrane helix</keyword>
<dbReference type="AlphaFoldDB" id="A0A4V2MV57"/>
<dbReference type="Proteomes" id="UP000292702">
    <property type="component" value="Unassembled WGS sequence"/>
</dbReference>
<accession>A0A4V2MV57</accession>
<keyword evidence="1" id="KW-0812">Transmembrane</keyword>